<accession>A0A2P6SQK4</accession>
<dbReference type="InterPro" id="IPR001611">
    <property type="entry name" value="Leu-rich_rpt"/>
</dbReference>
<dbReference type="PANTHER" id="PTHR48063">
    <property type="entry name" value="LRR RECEPTOR-LIKE KINASE"/>
    <property type="match status" value="1"/>
</dbReference>
<proteinExistence type="predicted"/>
<dbReference type="InterPro" id="IPR046956">
    <property type="entry name" value="RLP23-like"/>
</dbReference>
<evidence type="ECO:0000256" key="2">
    <source>
        <dbReference type="ARBA" id="ARBA00022692"/>
    </source>
</evidence>
<dbReference type="Gramene" id="PRQ60942">
    <property type="protein sequence ID" value="PRQ60942"/>
    <property type="gene ID" value="RchiOBHm_Chr0c22g0500631"/>
</dbReference>
<comment type="caution">
    <text evidence="8">The sequence shown here is derived from an EMBL/GenBank/DDBJ whole genome shotgun (WGS) entry which is preliminary data.</text>
</comment>
<keyword evidence="4" id="KW-1133">Transmembrane helix</keyword>
<keyword evidence="2" id="KW-0812">Transmembrane</keyword>
<evidence type="ECO:0000313" key="8">
    <source>
        <dbReference type="EMBL" id="PRQ60942.1"/>
    </source>
</evidence>
<evidence type="ECO:0000256" key="1">
    <source>
        <dbReference type="ARBA" id="ARBA00004479"/>
    </source>
</evidence>
<keyword evidence="5" id="KW-0472">Membrane</keyword>
<dbReference type="PANTHER" id="PTHR48063:SF112">
    <property type="entry name" value="RECEPTOR LIKE PROTEIN 30-LIKE"/>
    <property type="match status" value="1"/>
</dbReference>
<dbReference type="EC" id="2.7.11.1" evidence="8"/>
<name>A0A2P6SQK4_ROSCH</name>
<keyword evidence="7" id="KW-0325">Glycoprotein</keyword>
<dbReference type="AlphaFoldDB" id="A0A2P6SQK4"/>
<evidence type="ECO:0000256" key="4">
    <source>
        <dbReference type="ARBA" id="ARBA00022989"/>
    </source>
</evidence>
<dbReference type="GO" id="GO:0016020">
    <property type="term" value="C:membrane"/>
    <property type="evidence" value="ECO:0007669"/>
    <property type="project" value="UniProtKB-SubCell"/>
</dbReference>
<dbReference type="OMA" id="CCAGIRH"/>
<dbReference type="STRING" id="74649.A0A2P6SQK4"/>
<organism evidence="8 9">
    <name type="scientific">Rosa chinensis</name>
    <name type="common">China rose</name>
    <dbReference type="NCBI Taxonomy" id="74649"/>
    <lineage>
        <taxon>Eukaryota</taxon>
        <taxon>Viridiplantae</taxon>
        <taxon>Streptophyta</taxon>
        <taxon>Embryophyta</taxon>
        <taxon>Tracheophyta</taxon>
        <taxon>Spermatophyta</taxon>
        <taxon>Magnoliopsida</taxon>
        <taxon>eudicotyledons</taxon>
        <taxon>Gunneridae</taxon>
        <taxon>Pentapetalae</taxon>
        <taxon>rosids</taxon>
        <taxon>fabids</taxon>
        <taxon>Rosales</taxon>
        <taxon>Rosaceae</taxon>
        <taxon>Rosoideae</taxon>
        <taxon>Rosoideae incertae sedis</taxon>
        <taxon>Rosa</taxon>
    </lineage>
</organism>
<dbReference type="EMBL" id="PDCK01000021">
    <property type="protein sequence ID" value="PRQ60942.1"/>
    <property type="molecule type" value="Genomic_DNA"/>
</dbReference>
<keyword evidence="8" id="KW-0418">Kinase</keyword>
<protein>
    <submittedName>
        <fullName evidence="8">Putative non-specific serine/threonine protein kinase</fullName>
        <ecNumber evidence="8">2.7.11.1</ecNumber>
    </submittedName>
</protein>
<sequence>MTGKLPEDFGNMKMLESLDLSRNRISGKIPSSFASLNFLSVLDLSHNNLSGRIPSGTQLQGFMLPIYGNRGLCGPPLTQSCPGEGTEIDNKEHDNDGLISLVFYQCCAGIRHWILDGLRQFTA</sequence>
<evidence type="ECO:0000256" key="6">
    <source>
        <dbReference type="ARBA" id="ARBA00023170"/>
    </source>
</evidence>
<keyword evidence="8" id="KW-0808">Transferase</keyword>
<reference evidence="8 9" key="1">
    <citation type="journal article" date="2018" name="Nat. Genet.">
        <title>The Rosa genome provides new insights in the design of modern roses.</title>
        <authorList>
            <person name="Bendahmane M."/>
        </authorList>
    </citation>
    <scope>NUCLEOTIDE SEQUENCE [LARGE SCALE GENOMIC DNA]</scope>
    <source>
        <strain evidence="9">cv. Old Blush</strain>
    </source>
</reference>
<evidence type="ECO:0000256" key="7">
    <source>
        <dbReference type="ARBA" id="ARBA00023180"/>
    </source>
</evidence>
<evidence type="ECO:0000313" key="9">
    <source>
        <dbReference type="Proteomes" id="UP000238479"/>
    </source>
</evidence>
<comment type="subcellular location">
    <subcellularLocation>
        <location evidence="1">Membrane</location>
        <topology evidence="1">Single-pass type I membrane protein</topology>
    </subcellularLocation>
</comment>
<keyword evidence="9" id="KW-1185">Reference proteome</keyword>
<gene>
    <name evidence="8" type="ORF">RchiOBHm_Chr0c22g0500631</name>
</gene>
<evidence type="ECO:0000256" key="5">
    <source>
        <dbReference type="ARBA" id="ARBA00023136"/>
    </source>
</evidence>
<dbReference type="Proteomes" id="UP000238479">
    <property type="component" value="Unassembled WGS sequence"/>
</dbReference>
<dbReference type="GO" id="GO:0004674">
    <property type="term" value="F:protein serine/threonine kinase activity"/>
    <property type="evidence" value="ECO:0007669"/>
    <property type="project" value="UniProtKB-KW"/>
</dbReference>
<evidence type="ECO:0000256" key="3">
    <source>
        <dbReference type="ARBA" id="ARBA00022729"/>
    </source>
</evidence>
<keyword evidence="8" id="KW-0723">Serine/threonine-protein kinase</keyword>
<dbReference type="Gene3D" id="3.80.10.10">
    <property type="entry name" value="Ribonuclease Inhibitor"/>
    <property type="match status" value="1"/>
</dbReference>
<dbReference type="InterPro" id="IPR032675">
    <property type="entry name" value="LRR_dom_sf"/>
</dbReference>
<dbReference type="SUPFAM" id="SSF52058">
    <property type="entry name" value="L domain-like"/>
    <property type="match status" value="1"/>
</dbReference>
<keyword evidence="3" id="KW-0732">Signal</keyword>
<dbReference type="PRINTS" id="PR00019">
    <property type="entry name" value="LEURICHRPT"/>
</dbReference>
<dbReference type="Pfam" id="PF13855">
    <property type="entry name" value="LRR_8"/>
    <property type="match status" value="1"/>
</dbReference>
<keyword evidence="6" id="KW-0675">Receptor</keyword>